<feature type="chain" id="PRO_5038886935" evidence="1">
    <location>
        <begin position="27"/>
        <end position="292"/>
    </location>
</feature>
<evidence type="ECO:0000313" key="2">
    <source>
        <dbReference type="EMBL" id="RZT75467.1"/>
    </source>
</evidence>
<proteinExistence type="predicted"/>
<keyword evidence="3" id="KW-1185">Reference proteome</keyword>
<organism evidence="2 3">
    <name type="scientific">Pseudonocardia sediminis</name>
    <dbReference type="NCBI Taxonomy" id="1397368"/>
    <lineage>
        <taxon>Bacteria</taxon>
        <taxon>Bacillati</taxon>
        <taxon>Actinomycetota</taxon>
        <taxon>Actinomycetes</taxon>
        <taxon>Pseudonocardiales</taxon>
        <taxon>Pseudonocardiaceae</taxon>
        <taxon>Pseudonocardia</taxon>
    </lineage>
</organism>
<name>A0A4Q7U7L4_PSEST</name>
<comment type="caution">
    <text evidence="2">The sequence shown here is derived from an EMBL/GenBank/DDBJ whole genome shotgun (WGS) entry which is preliminary data.</text>
</comment>
<protein>
    <submittedName>
        <fullName evidence="2">Uncharacterized protein</fullName>
    </submittedName>
</protein>
<accession>A0A4Q7U7L4</accession>
<dbReference type="AlphaFoldDB" id="A0A4Q7U7L4"/>
<evidence type="ECO:0000256" key="1">
    <source>
        <dbReference type="SAM" id="SignalP"/>
    </source>
</evidence>
<reference evidence="2 3" key="1">
    <citation type="submission" date="2019-02" db="EMBL/GenBank/DDBJ databases">
        <title>Sequencing the genomes of 1000 actinobacteria strains.</title>
        <authorList>
            <person name="Klenk H.-P."/>
        </authorList>
    </citation>
    <scope>NUCLEOTIDE SEQUENCE [LARGE SCALE GENOMIC DNA]</scope>
    <source>
        <strain evidence="2 3">DSM 45779</strain>
    </source>
</reference>
<dbReference type="Proteomes" id="UP000291591">
    <property type="component" value="Unassembled WGS sequence"/>
</dbReference>
<feature type="signal peptide" evidence="1">
    <location>
        <begin position="1"/>
        <end position="26"/>
    </location>
</feature>
<gene>
    <name evidence="2" type="ORF">EV383_6207</name>
</gene>
<keyword evidence="1" id="KW-0732">Signal</keyword>
<sequence>MWRHLLWSPIVVGAVIVLTASSSGPAPETASAFDMAPTGSAMAPVVSGSAPGCEPVPNSIRIPMRSDSSPAPDLSGLGVCMTVSPSPRTTVIINKTTDAYVVTSTQGATGTQYGELPLSVRAFREVAARVKEPEFQLEPGSALAFSGFPSSLRIRISPAFQRQWMTFEIMHAAAEQARDSLPNLIFNNEKYRSAASTCMDAASRTFITATDGPYKSQTLIESIGLGSKSTQCGLDLVSANNERKLLAAPATSLGASPPPDLPLNLFAHEASSVAGRIDQGIAVSNKIVQIFR</sequence>
<evidence type="ECO:0000313" key="3">
    <source>
        <dbReference type="Proteomes" id="UP000291591"/>
    </source>
</evidence>
<dbReference type="EMBL" id="SHKL01000002">
    <property type="protein sequence ID" value="RZT75467.1"/>
    <property type="molecule type" value="Genomic_DNA"/>
</dbReference>